<dbReference type="GO" id="GO:0016709">
    <property type="term" value="F:oxidoreductase activity, acting on paired donors, with incorporation or reduction of molecular oxygen, NAD(P)H as one donor, and incorporation of one atom of oxygen"/>
    <property type="evidence" value="ECO:0007669"/>
    <property type="project" value="UniProtKB-ARBA"/>
</dbReference>
<protein>
    <submittedName>
        <fullName evidence="6">FAD-dependent oxidoreductase</fullName>
    </submittedName>
</protein>
<dbReference type="PANTHER" id="PTHR43004:SF19">
    <property type="entry name" value="BINDING MONOOXYGENASE, PUTATIVE (JCVI)-RELATED"/>
    <property type="match status" value="1"/>
</dbReference>
<dbReference type="AlphaFoldDB" id="A0A940S867"/>
<accession>A0A940S867</accession>
<keyword evidence="7" id="KW-1185">Reference proteome</keyword>
<gene>
    <name evidence="6" type="ORF">J5Y10_23470</name>
</gene>
<dbReference type="Gene3D" id="3.50.50.60">
    <property type="entry name" value="FAD/NAD(P)-binding domain"/>
    <property type="match status" value="1"/>
</dbReference>
<keyword evidence="2" id="KW-0285">Flavoprotein</keyword>
<evidence type="ECO:0000313" key="6">
    <source>
        <dbReference type="EMBL" id="MBP0495764.1"/>
    </source>
</evidence>
<feature type="compositionally biased region" description="Low complexity" evidence="4">
    <location>
        <begin position="77"/>
        <end position="94"/>
    </location>
</feature>
<dbReference type="Pfam" id="PF01494">
    <property type="entry name" value="FAD_binding_3"/>
    <property type="match status" value="1"/>
</dbReference>
<dbReference type="InterPro" id="IPR036188">
    <property type="entry name" value="FAD/NAD-bd_sf"/>
</dbReference>
<dbReference type="Proteomes" id="UP000677537">
    <property type="component" value="Unassembled WGS sequence"/>
</dbReference>
<reference evidence="6" key="1">
    <citation type="submission" date="2021-03" db="EMBL/GenBank/DDBJ databases">
        <authorList>
            <person name="So Y."/>
        </authorList>
    </citation>
    <scope>NUCLEOTIDE SEQUENCE</scope>
    <source>
        <strain evidence="6">SG15</strain>
    </source>
</reference>
<comment type="caution">
    <text evidence="6">The sequence shown here is derived from an EMBL/GenBank/DDBJ whole genome shotgun (WGS) entry which is preliminary data.</text>
</comment>
<feature type="compositionally biased region" description="Basic residues" evidence="4">
    <location>
        <begin position="95"/>
        <end position="107"/>
    </location>
</feature>
<evidence type="ECO:0000256" key="2">
    <source>
        <dbReference type="ARBA" id="ARBA00022630"/>
    </source>
</evidence>
<evidence type="ECO:0000256" key="4">
    <source>
        <dbReference type="SAM" id="MobiDB-lite"/>
    </source>
</evidence>
<evidence type="ECO:0000313" key="7">
    <source>
        <dbReference type="Proteomes" id="UP000677537"/>
    </source>
</evidence>
<name>A0A940S867_9PROT</name>
<dbReference type="InterPro" id="IPR050641">
    <property type="entry name" value="RIFMO-like"/>
</dbReference>
<dbReference type="SUPFAM" id="SSF51905">
    <property type="entry name" value="FAD/NAD(P)-binding domain"/>
    <property type="match status" value="1"/>
</dbReference>
<keyword evidence="3" id="KW-0274">FAD</keyword>
<evidence type="ECO:0000256" key="3">
    <source>
        <dbReference type="ARBA" id="ARBA00022827"/>
    </source>
</evidence>
<evidence type="ECO:0000259" key="5">
    <source>
        <dbReference type="Pfam" id="PF01494"/>
    </source>
</evidence>
<dbReference type="PANTHER" id="PTHR43004">
    <property type="entry name" value="TRK SYSTEM POTASSIUM UPTAKE PROTEIN"/>
    <property type="match status" value="1"/>
</dbReference>
<feature type="domain" description="FAD-binding" evidence="5">
    <location>
        <begin position="4"/>
        <end position="61"/>
    </location>
</feature>
<sequence>MMSPTLIVGAGPVGLTMAAELARYGLPVCIIDRSPHPAETSRAVVIWSRTLELLERMGCAALRAVSRGRGARGGPGRALSGPAGAAATQAARGRPPSRRAAGRLCRPHRAGPYLGRGGDLSAAHRGCYGPNRRL</sequence>
<evidence type="ECO:0000256" key="1">
    <source>
        <dbReference type="ARBA" id="ARBA00001974"/>
    </source>
</evidence>
<dbReference type="GO" id="GO:0071949">
    <property type="term" value="F:FAD binding"/>
    <property type="evidence" value="ECO:0007669"/>
    <property type="project" value="InterPro"/>
</dbReference>
<dbReference type="InterPro" id="IPR002938">
    <property type="entry name" value="FAD-bd"/>
</dbReference>
<comment type="cofactor">
    <cofactor evidence="1">
        <name>FAD</name>
        <dbReference type="ChEBI" id="CHEBI:57692"/>
    </cofactor>
</comment>
<dbReference type="EMBL" id="JAGIZA010000021">
    <property type="protein sequence ID" value="MBP0495764.1"/>
    <property type="molecule type" value="Genomic_DNA"/>
</dbReference>
<organism evidence="6 7">
    <name type="scientific">Roseomonas indoligenes</name>
    <dbReference type="NCBI Taxonomy" id="2820811"/>
    <lineage>
        <taxon>Bacteria</taxon>
        <taxon>Pseudomonadati</taxon>
        <taxon>Pseudomonadota</taxon>
        <taxon>Alphaproteobacteria</taxon>
        <taxon>Acetobacterales</taxon>
        <taxon>Roseomonadaceae</taxon>
        <taxon>Roseomonas</taxon>
    </lineage>
</organism>
<proteinExistence type="predicted"/>
<feature type="region of interest" description="Disordered" evidence="4">
    <location>
        <begin position="67"/>
        <end position="107"/>
    </location>
</feature>